<dbReference type="InterPro" id="IPR030395">
    <property type="entry name" value="GP_PDE_dom"/>
</dbReference>
<dbReference type="PANTHER" id="PTHR46211:SF1">
    <property type="entry name" value="GLYCEROPHOSPHODIESTER PHOSPHODIESTERASE, CYTOPLASMIC"/>
    <property type="match status" value="1"/>
</dbReference>
<comment type="caution">
    <text evidence="3">The sequence shown here is derived from an EMBL/GenBank/DDBJ whole genome shotgun (WGS) entry which is preliminary data.</text>
</comment>
<dbReference type="PROSITE" id="PS51704">
    <property type="entry name" value="GP_PDE"/>
    <property type="match status" value="1"/>
</dbReference>
<proteinExistence type="predicted"/>
<sequence length="282" mass="31039">MFHFGKKLFIVTTLVLGLFISQATATLAAPGGMPDQNADKVITVAHRGASGYAPENTMAAFEKAVEMNADYIELDVQLSKDGQLVVIHDTTVDRTTDGTGEVRNLTLEELRKLDAGSHFSPEFAGERIPTLEEVLDAYGSKTGILIEIKAPHLYPGIEQKVADALAERNMDESSNGKIIVQSFDFNSMKKFHNILPDVPIGVLTSGAHHLTDPMLQEFKTYADYVNPNLAYVNRDLVNRIHALDMGIMAWTVRDQSQVAPLLEAGVDGIITDYPDYVPRHKD</sequence>
<dbReference type="InterPro" id="IPR017946">
    <property type="entry name" value="PLC-like_Pdiesterase_TIM-brl"/>
</dbReference>
<accession>A0A8J2YFB8</accession>
<keyword evidence="1" id="KW-0732">Signal</keyword>
<evidence type="ECO:0000259" key="2">
    <source>
        <dbReference type="PROSITE" id="PS51704"/>
    </source>
</evidence>
<evidence type="ECO:0000256" key="1">
    <source>
        <dbReference type="SAM" id="SignalP"/>
    </source>
</evidence>
<evidence type="ECO:0000313" key="3">
    <source>
        <dbReference type="EMBL" id="GGE29226.1"/>
    </source>
</evidence>
<organism evidence="3 4">
    <name type="scientific">Marinithermofilum abyssi</name>
    <dbReference type="NCBI Taxonomy" id="1571185"/>
    <lineage>
        <taxon>Bacteria</taxon>
        <taxon>Bacillati</taxon>
        <taxon>Bacillota</taxon>
        <taxon>Bacilli</taxon>
        <taxon>Bacillales</taxon>
        <taxon>Thermoactinomycetaceae</taxon>
        <taxon>Marinithermofilum</taxon>
    </lineage>
</organism>
<feature type="signal peptide" evidence="1">
    <location>
        <begin position="1"/>
        <end position="28"/>
    </location>
</feature>
<dbReference type="RefSeq" id="WP_188649089.1">
    <property type="nucleotide sequence ID" value="NZ_BMHQ01000020.1"/>
</dbReference>
<name>A0A8J2YFB8_9BACL</name>
<dbReference type="Proteomes" id="UP000625210">
    <property type="component" value="Unassembled WGS sequence"/>
</dbReference>
<dbReference type="CDD" id="cd08563">
    <property type="entry name" value="GDPD_TtGDE_like"/>
    <property type="match status" value="1"/>
</dbReference>
<protein>
    <submittedName>
        <fullName evidence="3">Putative glycerophosphoryl diester phosphodiesterase YhdW</fullName>
    </submittedName>
</protein>
<dbReference type="EMBL" id="BMHQ01000020">
    <property type="protein sequence ID" value="GGE29226.1"/>
    <property type="molecule type" value="Genomic_DNA"/>
</dbReference>
<evidence type="ECO:0000313" key="4">
    <source>
        <dbReference type="Proteomes" id="UP000625210"/>
    </source>
</evidence>
<dbReference type="Gene3D" id="3.20.20.190">
    <property type="entry name" value="Phosphatidylinositol (PI) phosphodiesterase"/>
    <property type="match status" value="1"/>
</dbReference>
<dbReference type="SUPFAM" id="SSF51695">
    <property type="entry name" value="PLC-like phosphodiesterases"/>
    <property type="match status" value="1"/>
</dbReference>
<feature type="domain" description="GP-PDE" evidence="2">
    <location>
        <begin position="41"/>
        <end position="281"/>
    </location>
</feature>
<dbReference type="GO" id="GO:0008081">
    <property type="term" value="F:phosphoric diester hydrolase activity"/>
    <property type="evidence" value="ECO:0007669"/>
    <property type="project" value="InterPro"/>
</dbReference>
<keyword evidence="4" id="KW-1185">Reference proteome</keyword>
<dbReference type="AlphaFoldDB" id="A0A8J2YFB8"/>
<dbReference type="GO" id="GO:0006629">
    <property type="term" value="P:lipid metabolic process"/>
    <property type="evidence" value="ECO:0007669"/>
    <property type="project" value="InterPro"/>
</dbReference>
<feature type="chain" id="PRO_5035269552" evidence="1">
    <location>
        <begin position="29"/>
        <end position="282"/>
    </location>
</feature>
<reference evidence="3" key="2">
    <citation type="submission" date="2020-09" db="EMBL/GenBank/DDBJ databases">
        <authorList>
            <person name="Sun Q."/>
            <person name="Zhou Y."/>
        </authorList>
    </citation>
    <scope>NUCLEOTIDE SEQUENCE</scope>
    <source>
        <strain evidence="3">CGMCC 1.15179</strain>
    </source>
</reference>
<dbReference type="PANTHER" id="PTHR46211">
    <property type="entry name" value="GLYCEROPHOSPHORYL DIESTER PHOSPHODIESTERASE"/>
    <property type="match status" value="1"/>
</dbReference>
<reference evidence="3" key="1">
    <citation type="journal article" date="2014" name="Int. J. Syst. Evol. Microbiol.">
        <title>Complete genome sequence of Corynebacterium casei LMG S-19264T (=DSM 44701T), isolated from a smear-ripened cheese.</title>
        <authorList>
            <consortium name="US DOE Joint Genome Institute (JGI-PGF)"/>
            <person name="Walter F."/>
            <person name="Albersmeier A."/>
            <person name="Kalinowski J."/>
            <person name="Ruckert C."/>
        </authorList>
    </citation>
    <scope>NUCLEOTIDE SEQUENCE</scope>
    <source>
        <strain evidence="3">CGMCC 1.15179</strain>
    </source>
</reference>
<gene>
    <name evidence="3" type="primary">yhdW</name>
    <name evidence="3" type="ORF">GCM10011571_34200</name>
</gene>
<dbReference type="Pfam" id="PF03009">
    <property type="entry name" value="GDPD"/>
    <property type="match status" value="1"/>
</dbReference>